<gene>
    <name evidence="1" type="ORF">VFH_V114040</name>
</gene>
<dbReference type="EMBL" id="OX451740">
    <property type="protein sequence ID" value="CAI8614103.1"/>
    <property type="molecule type" value="Genomic_DNA"/>
</dbReference>
<evidence type="ECO:0000313" key="1">
    <source>
        <dbReference type="EMBL" id="CAI8614103.1"/>
    </source>
</evidence>
<accession>A0AAV1AY54</accession>
<protein>
    <submittedName>
        <fullName evidence="1">Uncharacterized protein</fullName>
    </submittedName>
</protein>
<dbReference type="AlphaFoldDB" id="A0AAV1AY54"/>
<name>A0AAV1AY54_VICFA</name>
<proteinExistence type="predicted"/>
<reference evidence="1 2" key="1">
    <citation type="submission" date="2023-01" db="EMBL/GenBank/DDBJ databases">
        <authorList>
            <person name="Kreplak J."/>
        </authorList>
    </citation>
    <scope>NUCLEOTIDE SEQUENCE [LARGE SCALE GENOMIC DNA]</scope>
</reference>
<keyword evidence="2" id="KW-1185">Reference proteome</keyword>
<evidence type="ECO:0000313" key="2">
    <source>
        <dbReference type="Proteomes" id="UP001157006"/>
    </source>
</evidence>
<dbReference type="Proteomes" id="UP001157006">
    <property type="component" value="Chromosome 5"/>
</dbReference>
<organism evidence="1 2">
    <name type="scientific">Vicia faba</name>
    <name type="common">Broad bean</name>
    <name type="synonym">Faba vulgaris</name>
    <dbReference type="NCBI Taxonomy" id="3906"/>
    <lineage>
        <taxon>Eukaryota</taxon>
        <taxon>Viridiplantae</taxon>
        <taxon>Streptophyta</taxon>
        <taxon>Embryophyta</taxon>
        <taxon>Tracheophyta</taxon>
        <taxon>Spermatophyta</taxon>
        <taxon>Magnoliopsida</taxon>
        <taxon>eudicotyledons</taxon>
        <taxon>Gunneridae</taxon>
        <taxon>Pentapetalae</taxon>
        <taxon>rosids</taxon>
        <taxon>fabids</taxon>
        <taxon>Fabales</taxon>
        <taxon>Fabaceae</taxon>
        <taxon>Papilionoideae</taxon>
        <taxon>50 kb inversion clade</taxon>
        <taxon>NPAAA clade</taxon>
        <taxon>Hologalegina</taxon>
        <taxon>IRL clade</taxon>
        <taxon>Fabeae</taxon>
        <taxon>Vicia</taxon>
    </lineage>
</organism>
<sequence length="160" mass="18571">MQLFFAMKHNMKINWTYVIMRHIEFSKGLFGGYPYARATTKVLNTCAVELHREPSKNMGRTSIISSNTFLKNMGIFKDVNGIFKHTVVEDVVAPLLAPEGGYTMEFIYNKLYEMDLRHTANLRDICGDVAFLKKQHCCCIGEEEEEEEERDEENEEMDEN</sequence>